<evidence type="ECO:0000256" key="10">
    <source>
        <dbReference type="ARBA" id="ARBA00023136"/>
    </source>
</evidence>
<feature type="transmembrane region" description="Helical" evidence="14">
    <location>
        <begin position="553"/>
        <end position="570"/>
    </location>
</feature>
<name>A0AAN7LQ00_TRANT</name>
<keyword evidence="11" id="KW-0206">Cytoskeleton</keyword>
<keyword evidence="11" id="KW-0963">Cytoplasm</keyword>
<evidence type="ECO:0000256" key="6">
    <source>
        <dbReference type="ARBA" id="ARBA00022701"/>
    </source>
</evidence>
<feature type="transmembrane region" description="Helical" evidence="14">
    <location>
        <begin position="515"/>
        <end position="533"/>
    </location>
</feature>
<dbReference type="AlphaFoldDB" id="A0AAN7LQ00"/>
<evidence type="ECO:0000256" key="12">
    <source>
        <dbReference type="ARBA" id="ARBA00023288"/>
    </source>
</evidence>
<keyword evidence="9 14" id="KW-1133">Transmembrane helix</keyword>
<dbReference type="CDD" id="cd14726">
    <property type="entry name" value="TraB_PrgY-like"/>
    <property type="match status" value="1"/>
</dbReference>
<dbReference type="Proteomes" id="UP001346149">
    <property type="component" value="Unassembled WGS sequence"/>
</dbReference>
<comment type="caution">
    <text evidence="15">The sequence shown here is derived from an EMBL/GenBank/DDBJ whole genome shotgun (WGS) entry which is preliminary data.</text>
</comment>
<evidence type="ECO:0000256" key="8">
    <source>
        <dbReference type="ARBA" id="ARBA00022927"/>
    </source>
</evidence>
<dbReference type="PANTHER" id="PTHR21530">
    <property type="entry name" value="PHEROMONE SHUTDOWN PROTEIN"/>
    <property type="match status" value="1"/>
</dbReference>
<evidence type="ECO:0000256" key="7">
    <source>
        <dbReference type="ARBA" id="ARBA00022786"/>
    </source>
</evidence>
<keyword evidence="5 14" id="KW-0812">Transmembrane</keyword>
<evidence type="ECO:0000256" key="4">
    <source>
        <dbReference type="ARBA" id="ARBA00007293"/>
    </source>
</evidence>
<reference evidence="15 16" key="1">
    <citation type="journal article" date="2023" name="Hortic Res">
        <title>Pangenome of water caltrop reveals structural variations and asymmetric subgenome divergence after allopolyploidization.</title>
        <authorList>
            <person name="Zhang X."/>
            <person name="Chen Y."/>
            <person name="Wang L."/>
            <person name="Yuan Y."/>
            <person name="Fang M."/>
            <person name="Shi L."/>
            <person name="Lu R."/>
            <person name="Comes H.P."/>
            <person name="Ma Y."/>
            <person name="Chen Y."/>
            <person name="Huang G."/>
            <person name="Zhou Y."/>
            <person name="Zheng Z."/>
            <person name="Qiu Y."/>
        </authorList>
    </citation>
    <scope>NUCLEOTIDE SEQUENCE [LARGE SCALE GENOMIC DNA]</scope>
    <source>
        <strain evidence="15">F231</strain>
    </source>
</reference>
<organism evidence="15 16">
    <name type="scientific">Trapa natans</name>
    <name type="common">Water chestnut</name>
    <dbReference type="NCBI Taxonomy" id="22666"/>
    <lineage>
        <taxon>Eukaryota</taxon>
        <taxon>Viridiplantae</taxon>
        <taxon>Streptophyta</taxon>
        <taxon>Embryophyta</taxon>
        <taxon>Tracheophyta</taxon>
        <taxon>Spermatophyta</taxon>
        <taxon>Magnoliopsida</taxon>
        <taxon>eudicotyledons</taxon>
        <taxon>Gunneridae</taxon>
        <taxon>Pentapetalae</taxon>
        <taxon>rosids</taxon>
        <taxon>malvids</taxon>
        <taxon>Myrtales</taxon>
        <taxon>Lythraceae</taxon>
        <taxon>Trapa</taxon>
    </lineage>
</organism>
<dbReference type="GO" id="GO:0005874">
    <property type="term" value="C:microtubule"/>
    <property type="evidence" value="ECO:0007669"/>
    <property type="project" value="UniProtKB-KW"/>
</dbReference>
<keyword evidence="8" id="KW-0653">Protein transport</keyword>
<dbReference type="EMBL" id="JAXQNO010000010">
    <property type="protein sequence ID" value="KAK4789897.1"/>
    <property type="molecule type" value="Genomic_DNA"/>
</dbReference>
<dbReference type="GO" id="GO:0055085">
    <property type="term" value="P:transmembrane transport"/>
    <property type="evidence" value="ECO:0007669"/>
    <property type="project" value="InterPro"/>
</dbReference>
<dbReference type="InterPro" id="IPR038665">
    <property type="entry name" value="Voltage-dep_anion_channel_sf"/>
</dbReference>
<dbReference type="GO" id="GO:0005776">
    <property type="term" value="C:autophagosome"/>
    <property type="evidence" value="ECO:0007669"/>
    <property type="project" value="UniProtKB-ARBA"/>
</dbReference>
<keyword evidence="7" id="KW-0833">Ubl conjugation pathway</keyword>
<dbReference type="InterPro" id="IPR046345">
    <property type="entry name" value="TraB_PrgY-like"/>
</dbReference>
<comment type="similarity">
    <text evidence="4">Belongs to the ATG8 family.</text>
</comment>
<proteinExistence type="inferred from homology"/>
<keyword evidence="16" id="KW-1185">Reference proteome</keyword>
<dbReference type="PANTHER" id="PTHR21530:SF7">
    <property type="entry name" value="TRAB DOMAIN-CONTAINING PROTEIN"/>
    <property type="match status" value="1"/>
</dbReference>
<evidence type="ECO:0008006" key="17">
    <source>
        <dbReference type="Google" id="ProtNLM"/>
    </source>
</evidence>
<dbReference type="Gene3D" id="3.10.20.90">
    <property type="entry name" value="Phosphatidylinositol 3-kinase Catalytic Subunit, Chain A, domain 1"/>
    <property type="match status" value="1"/>
</dbReference>
<gene>
    <name evidence="15" type="ORF">SAY86_017201</name>
</gene>
<comment type="function">
    <text evidence="1">Ubiquitin-like modifier involved in autophagosomes formation. May mediate the delivery of the autophagosomes to the vacuole via the microtubule cytoskeleton.</text>
</comment>
<dbReference type="Gene3D" id="1.50.10.150">
    <property type="entry name" value="Voltage-dependent anion channel"/>
    <property type="match status" value="1"/>
</dbReference>
<evidence type="ECO:0000313" key="15">
    <source>
        <dbReference type="EMBL" id="KAK4789897.1"/>
    </source>
</evidence>
<evidence type="ECO:0000256" key="5">
    <source>
        <dbReference type="ARBA" id="ARBA00022692"/>
    </source>
</evidence>
<dbReference type="Pfam" id="PF01963">
    <property type="entry name" value="TraB_PrgY_gumN"/>
    <property type="match status" value="1"/>
</dbReference>
<evidence type="ECO:0000313" key="16">
    <source>
        <dbReference type="Proteomes" id="UP001346149"/>
    </source>
</evidence>
<dbReference type="GO" id="GO:0005741">
    <property type="term" value="C:mitochondrial outer membrane"/>
    <property type="evidence" value="ECO:0007669"/>
    <property type="project" value="TreeGrafter"/>
</dbReference>
<feature type="region of interest" description="Disordered" evidence="13">
    <location>
        <begin position="1"/>
        <end position="60"/>
    </location>
</feature>
<dbReference type="Pfam" id="PF03595">
    <property type="entry name" value="SLAC1"/>
    <property type="match status" value="1"/>
</dbReference>
<evidence type="ECO:0000256" key="1">
    <source>
        <dbReference type="ARBA" id="ARBA00003307"/>
    </source>
</evidence>
<keyword evidence="12" id="KW-0449">Lipoprotein</keyword>
<evidence type="ECO:0000256" key="2">
    <source>
        <dbReference type="ARBA" id="ARBA00004141"/>
    </source>
</evidence>
<comment type="subcellular location">
    <subcellularLocation>
        <location evidence="3">Cytoplasm</location>
        <location evidence="3">Cytoskeleton</location>
    </subcellularLocation>
    <subcellularLocation>
        <location evidence="2">Membrane</location>
        <topology evidence="2">Multi-pass membrane protein</topology>
    </subcellularLocation>
</comment>
<protein>
    <recommendedName>
        <fullName evidence="17">TraB domain-containing protein</fullName>
    </recommendedName>
</protein>
<sequence length="644" mass="71900">MDSHATEIDRDSAEDYIRVEDPDPNVESLSESFVGIGDVTAEDDSATGGVDDEGLDQGRSLPEELSSSVVVLSCESSAEGGRCDVYLVGTAHVSQESCRKVEAVISYLKPEVVFLELCSQRVAVLTPQNLKVPTFGEMIEMWKKNHNLFGILYCWFLAKVASQLEAFPGAEFRVAFEEAMKYGGKVILGDRPVQITILRTWNRMPLWHKIKLIYSFLFQAVFLPSPEELNKMLKEMDDVDMLTLVIQEMSKEFPTLIETLLHERDQYMSSSLLKIASEHSLVVAVIGKGHINGIKKHWEQPILVKDLLAVPSERSTSVLKALTKVGVAVAGAAIITGIYLKLITGPGPRWNERRQAEAERIREKYPDRIPVIVERAEKSDVPEIDKKKYLVPADLTVGQFVYVQAGGLELFVSPGISDGQPHSMLLAKQALTPVLTKFHDGYFGISLSLSSQALLWKTLAETVNGPHVLRRLLLRALPSTAFAILWSLALLMLLVLSVIYLLRCFLHLDMVKGDFLHHIGVNYLFAPWISWLLLLQQQSSPFIGSSTHWYTTLWWTFVAPVLALDVKIYGQWFTKGKRFLSFVANPSSHLSVIGNLVGVRAAAPHGMEGGCNIHVLPRNYTLRCHIRDAVPIHTSIIFTCKEIV</sequence>
<keyword evidence="10 14" id="KW-0472">Membrane</keyword>
<accession>A0AAN7LQ00</accession>
<evidence type="ECO:0000256" key="11">
    <source>
        <dbReference type="ARBA" id="ARBA00023212"/>
    </source>
</evidence>
<dbReference type="InterPro" id="IPR004241">
    <property type="entry name" value="Atg8-like"/>
</dbReference>
<dbReference type="InterPro" id="IPR004695">
    <property type="entry name" value="SLAC1/Mae1/Ssu1/TehA"/>
</dbReference>
<dbReference type="InterPro" id="IPR002816">
    <property type="entry name" value="TraB/PrgY/GumN_fam"/>
</dbReference>
<evidence type="ECO:0000256" key="3">
    <source>
        <dbReference type="ARBA" id="ARBA00004245"/>
    </source>
</evidence>
<dbReference type="SUPFAM" id="SSF54236">
    <property type="entry name" value="Ubiquitin-like"/>
    <property type="match status" value="1"/>
</dbReference>
<feature type="transmembrane region" description="Helical" evidence="14">
    <location>
        <begin position="481"/>
        <end position="503"/>
    </location>
</feature>
<evidence type="ECO:0000256" key="13">
    <source>
        <dbReference type="SAM" id="MobiDB-lite"/>
    </source>
</evidence>
<dbReference type="Pfam" id="PF02991">
    <property type="entry name" value="ATG8"/>
    <property type="match status" value="1"/>
</dbReference>
<feature type="compositionally biased region" description="Acidic residues" evidence="13">
    <location>
        <begin position="40"/>
        <end position="55"/>
    </location>
</feature>
<dbReference type="InterPro" id="IPR029071">
    <property type="entry name" value="Ubiquitin-like_domsf"/>
</dbReference>
<keyword evidence="8" id="KW-0813">Transport</keyword>
<dbReference type="GO" id="GO:0015031">
    <property type="term" value="P:protein transport"/>
    <property type="evidence" value="ECO:0007669"/>
    <property type="project" value="UniProtKB-KW"/>
</dbReference>
<evidence type="ECO:0000256" key="9">
    <source>
        <dbReference type="ARBA" id="ARBA00022989"/>
    </source>
</evidence>
<feature type="compositionally biased region" description="Basic and acidic residues" evidence="13">
    <location>
        <begin position="1"/>
        <end position="21"/>
    </location>
</feature>
<keyword evidence="6" id="KW-0493">Microtubule</keyword>
<evidence type="ECO:0000256" key="14">
    <source>
        <dbReference type="SAM" id="Phobius"/>
    </source>
</evidence>